<dbReference type="SUPFAM" id="SSF50978">
    <property type="entry name" value="WD40 repeat-like"/>
    <property type="match status" value="1"/>
</dbReference>
<dbReference type="GO" id="GO:0045324">
    <property type="term" value="P:late endosome to vacuole transport"/>
    <property type="evidence" value="ECO:0007669"/>
    <property type="project" value="InterPro"/>
</dbReference>
<keyword evidence="4" id="KW-0808">Transferase</keyword>
<evidence type="ECO:0000256" key="8">
    <source>
        <dbReference type="ARBA" id="ARBA00022840"/>
    </source>
</evidence>
<dbReference type="Gene3D" id="2.130.10.10">
    <property type="entry name" value="YVTN repeat-like/Quinoprotein amine dehydrogenase"/>
    <property type="match status" value="2"/>
</dbReference>
<keyword evidence="7" id="KW-0418">Kinase</keyword>
<feature type="repeat" description="HEAT" evidence="9">
    <location>
        <begin position="497"/>
        <end position="528"/>
    </location>
</feature>
<dbReference type="PANTHER" id="PTHR17583">
    <property type="entry name" value="PHOSPHOINOSITIDE 3-KINASE REGULATORY SUBUNIT 4"/>
    <property type="match status" value="1"/>
</dbReference>
<dbReference type="CDD" id="cd13980">
    <property type="entry name" value="STKc_Vps15"/>
    <property type="match status" value="1"/>
</dbReference>
<dbReference type="GO" id="GO:0005770">
    <property type="term" value="C:late endosome"/>
    <property type="evidence" value="ECO:0007669"/>
    <property type="project" value="TreeGrafter"/>
</dbReference>
<accession>A0A0D0BJG0</accession>
<evidence type="ECO:0000256" key="6">
    <source>
        <dbReference type="ARBA" id="ARBA00022741"/>
    </source>
</evidence>
<dbReference type="InterPro" id="IPR001680">
    <property type="entry name" value="WD40_rpt"/>
</dbReference>
<dbReference type="HOGENOM" id="CLU_001696_0_1_1"/>
<dbReference type="InterPro" id="IPR015943">
    <property type="entry name" value="WD40/YVTN_repeat-like_dom_sf"/>
</dbReference>
<keyword evidence="5" id="KW-0677">Repeat</keyword>
<reference evidence="13 14" key="1">
    <citation type="submission" date="2014-04" db="EMBL/GenBank/DDBJ databases">
        <authorList>
            <consortium name="DOE Joint Genome Institute"/>
            <person name="Kuo A."/>
            <person name="Ruytinx J."/>
            <person name="Rineau F."/>
            <person name="Colpaert J."/>
            <person name="Kohler A."/>
            <person name="Nagy L.G."/>
            <person name="Floudas D."/>
            <person name="Copeland A."/>
            <person name="Barry K.W."/>
            <person name="Cichocki N."/>
            <person name="Veneault-Fourrey C."/>
            <person name="LaButti K."/>
            <person name="Lindquist E.A."/>
            <person name="Lipzen A."/>
            <person name="Lundell T."/>
            <person name="Morin E."/>
            <person name="Murat C."/>
            <person name="Sun H."/>
            <person name="Tunlid A."/>
            <person name="Henrissat B."/>
            <person name="Grigoriev I.V."/>
            <person name="Hibbett D.S."/>
            <person name="Martin F."/>
            <person name="Nordberg H.P."/>
            <person name="Cantor M.N."/>
            <person name="Hua S.X."/>
        </authorList>
    </citation>
    <scope>NUCLEOTIDE SEQUENCE [LARGE SCALE GENOMIC DNA]</scope>
    <source>
        <strain evidence="13 14">UH-Slu-Lm8-n1</strain>
    </source>
</reference>
<dbReference type="FunFam" id="1.10.510.10:FF:000497">
    <property type="entry name" value="Phosphoinositide 3-kinase regulatory subunit"/>
    <property type="match status" value="1"/>
</dbReference>
<evidence type="ECO:0000256" key="11">
    <source>
        <dbReference type="SAM" id="MobiDB-lite"/>
    </source>
</evidence>
<organism evidence="13 14">
    <name type="scientific">Suillus luteus UH-Slu-Lm8-n1</name>
    <dbReference type="NCBI Taxonomy" id="930992"/>
    <lineage>
        <taxon>Eukaryota</taxon>
        <taxon>Fungi</taxon>
        <taxon>Dikarya</taxon>
        <taxon>Basidiomycota</taxon>
        <taxon>Agaricomycotina</taxon>
        <taxon>Agaricomycetes</taxon>
        <taxon>Agaricomycetidae</taxon>
        <taxon>Boletales</taxon>
        <taxon>Suillineae</taxon>
        <taxon>Suillaceae</taxon>
        <taxon>Suillus</taxon>
    </lineage>
</organism>
<dbReference type="OrthoDB" id="242910at2759"/>
<feature type="region of interest" description="Disordered" evidence="11">
    <location>
        <begin position="1488"/>
        <end position="1508"/>
    </location>
</feature>
<keyword evidence="8" id="KW-0067">ATP-binding</keyword>
<dbReference type="Pfam" id="PF22956">
    <property type="entry name" value="VPS15-like_hel"/>
    <property type="match status" value="1"/>
</dbReference>
<dbReference type="Pfam" id="PF00069">
    <property type="entry name" value="Pkinase"/>
    <property type="match status" value="1"/>
</dbReference>
<keyword evidence="6" id="KW-0547">Nucleotide-binding</keyword>
<dbReference type="SMART" id="SM00320">
    <property type="entry name" value="WD40"/>
    <property type="match status" value="5"/>
</dbReference>
<dbReference type="InterPro" id="IPR045162">
    <property type="entry name" value="Vps15-like"/>
</dbReference>
<name>A0A0D0BJG0_9AGAM</name>
<evidence type="ECO:0000256" key="7">
    <source>
        <dbReference type="ARBA" id="ARBA00022777"/>
    </source>
</evidence>
<dbReference type="InterPro" id="IPR011989">
    <property type="entry name" value="ARM-like"/>
</dbReference>
<dbReference type="PROSITE" id="PS50082">
    <property type="entry name" value="WD_REPEATS_2"/>
    <property type="match status" value="2"/>
</dbReference>
<evidence type="ECO:0000256" key="3">
    <source>
        <dbReference type="ARBA" id="ARBA00022574"/>
    </source>
</evidence>
<dbReference type="SMART" id="SM00220">
    <property type="entry name" value="S_TKc"/>
    <property type="match status" value="1"/>
</dbReference>
<dbReference type="FunCoup" id="A0A0D0BJG0">
    <property type="interactions" value="350"/>
</dbReference>
<feature type="repeat" description="WD" evidence="10">
    <location>
        <begin position="1192"/>
        <end position="1233"/>
    </location>
</feature>
<dbReference type="GO" id="GO:0034272">
    <property type="term" value="C:phosphatidylinositol 3-kinase complex, class III, type II"/>
    <property type="evidence" value="ECO:0007669"/>
    <property type="project" value="TreeGrafter"/>
</dbReference>
<dbReference type="Pfam" id="PF00400">
    <property type="entry name" value="WD40"/>
    <property type="match status" value="2"/>
</dbReference>
<gene>
    <name evidence="13" type="ORF">CY34DRAFT_463887</name>
</gene>
<dbReference type="InterPro" id="IPR011009">
    <property type="entry name" value="Kinase-like_dom_sf"/>
</dbReference>
<protein>
    <recommendedName>
        <fullName evidence="1">non-specific serine/threonine protein kinase</fullName>
        <ecNumber evidence="1">2.7.11.1</ecNumber>
    </recommendedName>
</protein>
<dbReference type="GO" id="GO:0005524">
    <property type="term" value="F:ATP binding"/>
    <property type="evidence" value="ECO:0007669"/>
    <property type="project" value="UniProtKB-KW"/>
</dbReference>
<dbReference type="STRING" id="930992.A0A0D0BJG0"/>
<dbReference type="InterPro" id="IPR016024">
    <property type="entry name" value="ARM-type_fold"/>
</dbReference>
<dbReference type="InterPro" id="IPR055231">
    <property type="entry name" value="2AA_helical"/>
</dbReference>
<dbReference type="InterPro" id="IPR036322">
    <property type="entry name" value="WD40_repeat_dom_sf"/>
</dbReference>
<reference evidence="14" key="2">
    <citation type="submission" date="2015-01" db="EMBL/GenBank/DDBJ databases">
        <title>Evolutionary Origins and Diversification of the Mycorrhizal Mutualists.</title>
        <authorList>
            <consortium name="DOE Joint Genome Institute"/>
            <consortium name="Mycorrhizal Genomics Consortium"/>
            <person name="Kohler A."/>
            <person name="Kuo A."/>
            <person name="Nagy L.G."/>
            <person name="Floudas D."/>
            <person name="Copeland A."/>
            <person name="Barry K.W."/>
            <person name="Cichocki N."/>
            <person name="Veneault-Fourrey C."/>
            <person name="LaButti K."/>
            <person name="Lindquist E.A."/>
            <person name="Lipzen A."/>
            <person name="Lundell T."/>
            <person name="Morin E."/>
            <person name="Murat C."/>
            <person name="Riley R."/>
            <person name="Ohm R."/>
            <person name="Sun H."/>
            <person name="Tunlid A."/>
            <person name="Henrissat B."/>
            <person name="Grigoriev I.V."/>
            <person name="Hibbett D.S."/>
            <person name="Martin F."/>
        </authorList>
    </citation>
    <scope>NUCLEOTIDE SEQUENCE [LARGE SCALE GENOMIC DNA]</scope>
    <source>
        <strain evidence="14">UH-Slu-Lm8-n1</strain>
    </source>
</reference>
<dbReference type="PROSITE" id="PS50011">
    <property type="entry name" value="PROTEIN_KINASE_DOM"/>
    <property type="match status" value="1"/>
</dbReference>
<dbReference type="Proteomes" id="UP000054485">
    <property type="component" value="Unassembled WGS sequence"/>
</dbReference>
<evidence type="ECO:0000259" key="12">
    <source>
        <dbReference type="PROSITE" id="PS50011"/>
    </source>
</evidence>
<dbReference type="PANTHER" id="PTHR17583:SF0">
    <property type="entry name" value="PHOSPHOINOSITIDE 3-KINASE REGULATORY SUBUNIT 4"/>
    <property type="match status" value="1"/>
</dbReference>
<dbReference type="InterPro" id="IPR019775">
    <property type="entry name" value="WD40_repeat_CS"/>
</dbReference>
<keyword evidence="3 10" id="KW-0853">WD repeat</keyword>
<evidence type="ECO:0000256" key="9">
    <source>
        <dbReference type="PROSITE-ProRule" id="PRU00103"/>
    </source>
</evidence>
<dbReference type="InParanoid" id="A0A0D0BJG0"/>
<evidence type="ECO:0000256" key="4">
    <source>
        <dbReference type="ARBA" id="ARBA00022679"/>
    </source>
</evidence>
<feature type="compositionally biased region" description="Basic and acidic residues" evidence="11">
    <location>
        <begin position="1153"/>
        <end position="1164"/>
    </location>
</feature>
<feature type="domain" description="Protein kinase" evidence="12">
    <location>
        <begin position="28"/>
        <end position="319"/>
    </location>
</feature>
<feature type="repeat" description="WD" evidence="10">
    <location>
        <begin position="1551"/>
        <end position="1574"/>
    </location>
</feature>
<dbReference type="GO" id="GO:0006623">
    <property type="term" value="P:protein targeting to vacuole"/>
    <property type="evidence" value="ECO:0007669"/>
    <property type="project" value="TreeGrafter"/>
</dbReference>
<dbReference type="InterPro" id="IPR000719">
    <property type="entry name" value="Prot_kinase_dom"/>
</dbReference>
<evidence type="ECO:0000256" key="2">
    <source>
        <dbReference type="ARBA" id="ARBA00022527"/>
    </source>
</evidence>
<evidence type="ECO:0000256" key="10">
    <source>
        <dbReference type="PROSITE-ProRule" id="PRU00221"/>
    </source>
</evidence>
<evidence type="ECO:0000313" key="13">
    <source>
        <dbReference type="EMBL" id="KIK46022.1"/>
    </source>
</evidence>
<dbReference type="GO" id="GO:0016236">
    <property type="term" value="P:macroautophagy"/>
    <property type="evidence" value="ECO:0007669"/>
    <property type="project" value="InterPro"/>
</dbReference>
<dbReference type="Gene3D" id="1.10.510.10">
    <property type="entry name" value="Transferase(Phosphotransferase) domain 1"/>
    <property type="match status" value="1"/>
</dbReference>
<dbReference type="PROSITE" id="PS50294">
    <property type="entry name" value="WD_REPEATS_REGION"/>
    <property type="match status" value="1"/>
</dbReference>
<proteinExistence type="predicted"/>
<sequence length="1672" mass="184607">MGNVQSGSTLTRTSGALDSFVAELGGDIVYDKGLNQARFLKTVKCRHKNGYLVIKIFIKQDPGISLRTYQRKLKTDREALLDIPNIYTYQTFFETEKAGYLIRQWAASNLYDRISTRPFLSLIEKKWIAYQLLTALSQAHQHKTPHGDIKSTNILVTSSNWIYVTDFAGSLKPTRLPLDDPSDFSFFFDTSGRRICYVAPERFYKVEKETRKAWANEEGETKEPTVTEAMDVFSLGCVIAEVFLEGASLFSLSQLFKYREGEYSVEAQLLAICDEGVRSMIRQMISLDPAARPTFNMLLAGARGTVLPECFYSFLHEYVASVGERPSSLPFPSSSFSVSNIPPSTYFPAATPNTTIKVPSKDTVTTTAGATGNDSVLPSDSDHRLERIWEEYENVDPYLIDDTDVEKTVMDVKVEFGNNVAGPSKPFQDVFPVSMHIPSHSSNRHPTPAEDGPALILLSLVLANIRNCLLPSSRLRALDILLTLSTRLTDEAKLDRAVPYIVELLRDEAAVVRAAAVRTLVQILTQVNVITPSNASIVPEYIIPNVRYLVQDPEVSVRAMYAQCIAPLAQTADRYLEMGQALKAHGVSPGINGDRQEYEETHFEVSYDVMKQDLLLSIQEQLSTLLMDPSPIVKRAVLHNINALCVFLGSQRTNDIVLSHMITYLNDRDWLLRHAFFESIVDVAACAGGRSLDEYILPLMVQALSDVEETVVARVLAALTSLCELGLFQKMRIWELMSATLPFFYHPNIWIRQGAASFIAAAAKCLPQSDVWCILYPSLRHLLRSDVKEIEEQSLLSAMKPPLPRPVFDGAVQWAMRAERTTFWRGHRKPASKVESPRESIVSMRKGGSTAGIGRNKSEEDEAQLLKLQNLGMTSADEAKLTAMRDYILKLANNASSFASRTRTEPELERNLRSMGDVELQKLSVVPQTVFLKSKSSISDLTSKHPRLASYSRRPGDFPGRLGTPHMSRASSVDHGATNPALEDLKRRLAAMNGSSSSLNLAANARERQPVQSPSLPPPNLQPATLALPAHPPGHDRPSSPTDSVVSTTNSSTIRTVHRLHVGSTDGQKAAPAVGSSNTTAVGLLEAPSKMRAEGSPERSGRSSPISLAGTARGMTRPRMASMFPISTYDGPEPGINNLLENIYSDSNRELQHDFGPKVHEGPVRRRNTTRQSFVARDNSNRRTEATLIAHLQSHTDCVTGLAVSPDHAFFVSCSDDMSVKVWDTARLERSVTSKPRHTYSQHHARVKSVCMLEGVHCFASAAEDGSLHVIRVHVNQSGSLPKYTKLQTIREYRVDSPGEYITCMVHYNSDVASNLVFATTHSVITILDLRSMRVLQHMQNPRHFGPITSMCLDRKRTWILVGTAMGVLSLWDRRFGLLVKSWQVGKISSGKTARVNQCIIHPTKGKGSWVMVAVESWKGGSESLPTSLIEVWDIKNGVLVESYMTRTTSTPTECVPEHLEISAVEASQSPAAAIAALVNARYPGGTAHANASKNGGSSHSPQRDEALPAPSHDIRAIVAGVDFGHSGLHRSEIVDLAVDTPTSSRNSKGFMVTGSEDRRIRLWDLSKLERTCVVAGPESEHDRPSYSTVRATNDSLHVRNVETWAHSSSSASQSNRPPQRMSMITHNQQNLLKSHQDIVTCLGCIDSPFRGGIVSADRAGVIKVWRVGSTD</sequence>
<feature type="region of interest" description="Disordered" evidence="11">
    <location>
        <begin position="1153"/>
        <end position="1179"/>
    </location>
</feature>
<dbReference type="InterPro" id="IPR021133">
    <property type="entry name" value="HEAT_type_2"/>
</dbReference>
<dbReference type="GO" id="GO:0071561">
    <property type="term" value="C:nucleus-vacuole junction"/>
    <property type="evidence" value="ECO:0007669"/>
    <property type="project" value="TreeGrafter"/>
</dbReference>
<feature type="region of interest" description="Disordered" evidence="11">
    <location>
        <begin position="1005"/>
        <end position="1052"/>
    </location>
</feature>
<evidence type="ECO:0000256" key="5">
    <source>
        <dbReference type="ARBA" id="ARBA00022737"/>
    </source>
</evidence>
<dbReference type="EC" id="2.7.11.1" evidence="1"/>
<feature type="compositionally biased region" description="Low complexity" evidence="11">
    <location>
        <begin position="1005"/>
        <end position="1014"/>
    </location>
</feature>
<keyword evidence="2" id="KW-0723">Serine/threonine-protein kinase</keyword>
<dbReference type="SUPFAM" id="SSF48371">
    <property type="entry name" value="ARM repeat"/>
    <property type="match status" value="1"/>
</dbReference>
<dbReference type="PROSITE" id="PS00678">
    <property type="entry name" value="WD_REPEATS_1"/>
    <property type="match status" value="1"/>
</dbReference>
<feature type="region of interest" description="Disordered" evidence="11">
    <location>
        <begin position="944"/>
        <end position="978"/>
    </location>
</feature>
<dbReference type="Gene3D" id="1.25.10.10">
    <property type="entry name" value="Leucine-rich Repeat Variant"/>
    <property type="match status" value="1"/>
</dbReference>
<evidence type="ECO:0000256" key="1">
    <source>
        <dbReference type="ARBA" id="ARBA00012513"/>
    </source>
</evidence>
<feature type="compositionally biased region" description="Polar residues" evidence="11">
    <location>
        <begin position="1490"/>
        <end position="1501"/>
    </location>
</feature>
<dbReference type="GO" id="GO:0004674">
    <property type="term" value="F:protein serine/threonine kinase activity"/>
    <property type="evidence" value="ECO:0007669"/>
    <property type="project" value="UniProtKB-KW"/>
</dbReference>
<dbReference type="EMBL" id="KN835164">
    <property type="protein sequence ID" value="KIK46022.1"/>
    <property type="molecule type" value="Genomic_DNA"/>
</dbReference>
<dbReference type="GO" id="GO:0034271">
    <property type="term" value="C:phosphatidylinositol 3-kinase complex, class III, type I"/>
    <property type="evidence" value="ECO:0007669"/>
    <property type="project" value="TreeGrafter"/>
</dbReference>
<feature type="compositionally biased region" description="Low complexity" evidence="11">
    <location>
        <begin position="1039"/>
        <end position="1052"/>
    </location>
</feature>
<evidence type="ECO:0000313" key="14">
    <source>
        <dbReference type="Proteomes" id="UP000054485"/>
    </source>
</evidence>
<dbReference type="PROSITE" id="PS50077">
    <property type="entry name" value="HEAT_REPEAT"/>
    <property type="match status" value="1"/>
</dbReference>
<dbReference type="SUPFAM" id="SSF56112">
    <property type="entry name" value="Protein kinase-like (PK-like)"/>
    <property type="match status" value="1"/>
</dbReference>
<keyword evidence="14" id="KW-1185">Reference proteome</keyword>
<feature type="region of interest" description="Disordered" evidence="11">
    <location>
        <begin position="1084"/>
        <end position="1114"/>
    </location>
</feature>
<feature type="compositionally biased region" description="Basic and acidic residues" evidence="11">
    <location>
        <begin position="1089"/>
        <end position="1101"/>
    </location>
</feature>
<feature type="region of interest" description="Disordered" evidence="11">
    <location>
        <begin position="826"/>
        <end position="857"/>
    </location>
</feature>